<feature type="compositionally biased region" description="Polar residues" evidence="1">
    <location>
        <begin position="157"/>
        <end position="167"/>
    </location>
</feature>
<evidence type="ECO:0000313" key="3">
    <source>
        <dbReference type="Proteomes" id="UP000244722"/>
    </source>
</evidence>
<sequence length="221" mass="25195">MLLPRYLYSSTQTHTHPVPPPLLPFTRRCPCPAYYSSTLLQHILSRRRGKVRVRLPTGPSLRVNHSKNLLYRRIRTYVYVHLKKNLHPHTLYHTLSSSLLALTIYSPHLFSSAPPLTFLPHTSKKRKEKPFSHCPPLTSLNPFPFLTPSELPPSTQPPSNANTTPNQHPFPFPYNDLHPPSGFIVPLLSPYILIAQKRSKPYLARPFPLPSPLPYPDTGKP</sequence>
<name>A0A2T6ZLK5_TUBBO</name>
<evidence type="ECO:0000256" key="1">
    <source>
        <dbReference type="SAM" id="MobiDB-lite"/>
    </source>
</evidence>
<dbReference type="Proteomes" id="UP000244722">
    <property type="component" value="Unassembled WGS sequence"/>
</dbReference>
<proteinExistence type="predicted"/>
<reference evidence="2 3" key="1">
    <citation type="submission" date="2017-04" db="EMBL/GenBank/DDBJ databases">
        <title>Draft genome sequence of Tuber borchii Vittad., a whitish edible truffle.</title>
        <authorList>
            <consortium name="DOE Joint Genome Institute"/>
            <person name="Murat C."/>
            <person name="Kuo A."/>
            <person name="Barry K.W."/>
            <person name="Clum A."/>
            <person name="Dockter R.B."/>
            <person name="Fauchery L."/>
            <person name="Iotti M."/>
            <person name="Kohler A."/>
            <person name="Labutti K."/>
            <person name="Lindquist E.A."/>
            <person name="Lipzen A."/>
            <person name="Ohm R.A."/>
            <person name="Wang M."/>
            <person name="Grigoriev I.V."/>
            <person name="Zambonelli A."/>
            <person name="Martin F.M."/>
        </authorList>
    </citation>
    <scope>NUCLEOTIDE SEQUENCE [LARGE SCALE GENOMIC DNA]</scope>
    <source>
        <strain evidence="2 3">Tbo3840</strain>
    </source>
</reference>
<feature type="region of interest" description="Disordered" evidence="1">
    <location>
        <begin position="148"/>
        <end position="172"/>
    </location>
</feature>
<dbReference type="EMBL" id="NESQ01000191">
    <property type="protein sequence ID" value="PUU76372.1"/>
    <property type="molecule type" value="Genomic_DNA"/>
</dbReference>
<dbReference type="AlphaFoldDB" id="A0A2T6ZLK5"/>
<comment type="caution">
    <text evidence="2">The sequence shown here is derived from an EMBL/GenBank/DDBJ whole genome shotgun (WGS) entry which is preliminary data.</text>
</comment>
<accession>A0A2T6ZLK5</accession>
<organism evidence="2 3">
    <name type="scientific">Tuber borchii</name>
    <name type="common">White truffle</name>
    <dbReference type="NCBI Taxonomy" id="42251"/>
    <lineage>
        <taxon>Eukaryota</taxon>
        <taxon>Fungi</taxon>
        <taxon>Dikarya</taxon>
        <taxon>Ascomycota</taxon>
        <taxon>Pezizomycotina</taxon>
        <taxon>Pezizomycetes</taxon>
        <taxon>Pezizales</taxon>
        <taxon>Tuberaceae</taxon>
        <taxon>Tuber</taxon>
    </lineage>
</organism>
<keyword evidence="3" id="KW-1185">Reference proteome</keyword>
<gene>
    <name evidence="2" type="ORF">B9Z19DRAFT_258555</name>
</gene>
<protein>
    <submittedName>
        <fullName evidence="2">Uncharacterized protein</fullName>
    </submittedName>
</protein>
<evidence type="ECO:0000313" key="2">
    <source>
        <dbReference type="EMBL" id="PUU76372.1"/>
    </source>
</evidence>